<accession>A0ACC1NDK0</accession>
<gene>
    <name evidence="1" type="ORF">NUW54_g11495</name>
</gene>
<evidence type="ECO:0000313" key="2">
    <source>
        <dbReference type="Proteomes" id="UP001144978"/>
    </source>
</evidence>
<dbReference type="Proteomes" id="UP001144978">
    <property type="component" value="Unassembled WGS sequence"/>
</dbReference>
<reference evidence="1" key="1">
    <citation type="submission" date="2022-08" db="EMBL/GenBank/DDBJ databases">
        <title>Genome Sequence of Pycnoporus sanguineus.</title>
        <authorList>
            <person name="Buettner E."/>
        </authorList>
    </citation>
    <scope>NUCLEOTIDE SEQUENCE</scope>
    <source>
        <strain evidence="1">CG-C14</strain>
    </source>
</reference>
<protein>
    <submittedName>
        <fullName evidence="1">Uncharacterized protein</fullName>
    </submittedName>
</protein>
<comment type="caution">
    <text evidence="1">The sequence shown here is derived from an EMBL/GenBank/DDBJ whole genome shotgun (WGS) entry which is preliminary data.</text>
</comment>
<name>A0ACC1NDK0_9APHY</name>
<organism evidence="1 2">
    <name type="scientific">Trametes sanguinea</name>
    <dbReference type="NCBI Taxonomy" id="158606"/>
    <lineage>
        <taxon>Eukaryota</taxon>
        <taxon>Fungi</taxon>
        <taxon>Dikarya</taxon>
        <taxon>Basidiomycota</taxon>
        <taxon>Agaricomycotina</taxon>
        <taxon>Agaricomycetes</taxon>
        <taxon>Polyporales</taxon>
        <taxon>Polyporaceae</taxon>
        <taxon>Trametes</taxon>
    </lineage>
</organism>
<keyword evidence="2" id="KW-1185">Reference proteome</keyword>
<dbReference type="EMBL" id="JANSHE010004508">
    <property type="protein sequence ID" value="KAJ2976883.1"/>
    <property type="molecule type" value="Genomic_DNA"/>
</dbReference>
<evidence type="ECO:0000313" key="1">
    <source>
        <dbReference type="EMBL" id="KAJ2976883.1"/>
    </source>
</evidence>
<sequence length="230" mass="24567">MLTAADPDAMAISLPRNTLDVHMASVSSSPMVSTVQYSSRPAEFVSSSLGRVPENALGLRTASPSEMSPSAVDNELVEQQRRAQLRQVLSDHTVSPSTSLSRKPTLAEAGSDRSRPSVSRGMSSTRTPCTQVPDLSLVRPWDMVPLQKLATRRGKKTRDRWSASARVMMGRSPNGDGGTSDTDPLVTRSGTGTENGNRTELGTTSEDGDRRDHAYPSPMSSAGSHEGTPT</sequence>
<proteinExistence type="predicted"/>